<dbReference type="GO" id="GO:0004557">
    <property type="term" value="F:alpha-galactosidase activity"/>
    <property type="evidence" value="ECO:0007669"/>
    <property type="project" value="UniProtKB-EC"/>
</dbReference>
<comment type="cofactor">
    <cofactor evidence="11">
        <name>NAD(+)</name>
        <dbReference type="ChEBI" id="CHEBI:57540"/>
    </cofactor>
    <text evidence="11">Binds 1 NAD(+) per subunit.</text>
</comment>
<evidence type="ECO:0000256" key="2">
    <source>
        <dbReference type="ARBA" id="ARBA00011881"/>
    </source>
</evidence>
<dbReference type="RefSeq" id="WP_103238077.1">
    <property type="nucleotide sequence ID" value="NZ_JANJZD010000003.1"/>
</dbReference>
<dbReference type="PANTHER" id="PTHR32092:SF6">
    <property type="entry name" value="ALPHA-GALACTOSIDASE"/>
    <property type="match status" value="1"/>
</dbReference>
<dbReference type="GO" id="GO:0005975">
    <property type="term" value="P:carbohydrate metabolic process"/>
    <property type="evidence" value="ECO:0007669"/>
    <property type="project" value="InterPro"/>
</dbReference>
<dbReference type="InterPro" id="IPR022616">
    <property type="entry name" value="Glyco_hydro_4_C"/>
</dbReference>
<dbReference type="EC" id="3.2.1.22" evidence="13"/>
<keyword evidence="5 11" id="KW-0520">NAD</keyword>
<comment type="similarity">
    <text evidence="1 11">Belongs to the glycosyl hydrolase 4 family.</text>
</comment>
<dbReference type="CDD" id="cd05297">
    <property type="entry name" value="GH4_alpha_glucosidase_galactosidase"/>
    <property type="match status" value="1"/>
</dbReference>
<proteinExistence type="inferred from homology"/>
<evidence type="ECO:0000256" key="9">
    <source>
        <dbReference type="PIRSR" id="PIRSR601088-3"/>
    </source>
</evidence>
<dbReference type="Pfam" id="PF11975">
    <property type="entry name" value="Glyco_hydro_4C"/>
    <property type="match status" value="1"/>
</dbReference>
<dbReference type="InterPro" id="IPR015955">
    <property type="entry name" value="Lactate_DH/Glyco_Ohase_4_C"/>
</dbReference>
<evidence type="ECO:0000256" key="6">
    <source>
        <dbReference type="ARBA" id="ARBA00023211"/>
    </source>
</evidence>
<dbReference type="PANTHER" id="PTHR32092">
    <property type="entry name" value="6-PHOSPHO-BETA-GLUCOSIDASE-RELATED"/>
    <property type="match status" value="1"/>
</dbReference>
<evidence type="ECO:0000256" key="11">
    <source>
        <dbReference type="RuleBase" id="RU361152"/>
    </source>
</evidence>
<comment type="subunit">
    <text evidence="2">Homotetramer.</text>
</comment>
<evidence type="ECO:0000313" key="14">
    <source>
        <dbReference type="Proteomes" id="UP000236311"/>
    </source>
</evidence>
<dbReference type="GO" id="GO:0016616">
    <property type="term" value="F:oxidoreductase activity, acting on the CH-OH group of donors, NAD or NADP as acceptor"/>
    <property type="evidence" value="ECO:0007669"/>
    <property type="project" value="InterPro"/>
</dbReference>
<feature type="binding site" evidence="9">
    <location>
        <position position="198"/>
    </location>
    <ligand>
        <name>Mn(2+)</name>
        <dbReference type="ChEBI" id="CHEBI:29035"/>
    </ligand>
</feature>
<reference evidence="13 14" key="1">
    <citation type="submission" date="2018-01" db="EMBL/GenBank/DDBJ databases">
        <authorList>
            <person name="Gaut B.S."/>
            <person name="Morton B.R."/>
            <person name="Clegg M.T."/>
            <person name="Duvall M.R."/>
        </authorList>
    </citation>
    <scope>NUCLEOTIDE SEQUENCE [LARGE SCALE GENOMIC DNA]</scope>
    <source>
        <strain evidence="13">GP69</strain>
    </source>
</reference>
<keyword evidence="4 11" id="KW-0378">Hydrolase</keyword>
<feature type="binding site" evidence="9">
    <location>
        <position position="168"/>
    </location>
    <ligand>
        <name>Mn(2+)</name>
        <dbReference type="ChEBI" id="CHEBI:29035"/>
    </ligand>
</feature>
<dbReference type="GO" id="GO:0046872">
    <property type="term" value="F:metal ion binding"/>
    <property type="evidence" value="ECO:0007669"/>
    <property type="project" value="UniProtKB-KW"/>
</dbReference>
<keyword evidence="3 9" id="KW-0479">Metal-binding</keyword>
<evidence type="ECO:0000256" key="5">
    <source>
        <dbReference type="ARBA" id="ARBA00023027"/>
    </source>
</evidence>
<dbReference type="Proteomes" id="UP000236311">
    <property type="component" value="Unassembled WGS sequence"/>
</dbReference>
<evidence type="ECO:0000256" key="1">
    <source>
        <dbReference type="ARBA" id="ARBA00010141"/>
    </source>
</evidence>
<accession>A0A2K4ZBW2</accession>
<dbReference type="EMBL" id="OFSM01000003">
    <property type="protein sequence ID" value="SOY27956.1"/>
    <property type="molecule type" value="Genomic_DNA"/>
</dbReference>
<feature type="domain" description="Glycosyl hydrolase family 4 C-terminal" evidence="12">
    <location>
        <begin position="193"/>
        <end position="411"/>
    </location>
</feature>
<dbReference type="SUPFAM" id="SSF51735">
    <property type="entry name" value="NAD(P)-binding Rossmann-fold domains"/>
    <property type="match status" value="1"/>
</dbReference>
<evidence type="ECO:0000256" key="3">
    <source>
        <dbReference type="ARBA" id="ARBA00022723"/>
    </source>
</evidence>
<feature type="binding site" evidence="8">
    <location>
        <position position="147"/>
    </location>
    <ligand>
        <name>substrate</name>
    </ligand>
</feature>
<evidence type="ECO:0000259" key="12">
    <source>
        <dbReference type="Pfam" id="PF11975"/>
    </source>
</evidence>
<dbReference type="AlphaFoldDB" id="A0A2K4ZBW2"/>
<keyword evidence="7 11" id="KW-0326">Glycosidase</keyword>
<keyword evidence="9" id="KW-0170">Cobalt</keyword>
<sequence>MRKITFIGAGSFGFTRSLVRDVLTFDAFRDVEIRLMDIDSTRLAYSERAVRKIIEKGNYPATVKATLNRAEALEGADGVVITILSGGPDIFRNDIEIPKKYGVDICVGDTRGPSGIFRFLRTAPAMLEICRDIEKYCPDAVVLNYTNPMAMLCRYIQSETKVHMTGLCHSVQGTAQMLAQWIGAPMEEVTYTCAGINHQAFYLEYKWNGRDAYPLIREAVKQPEIYNKEQVRNEMFLGLDYYVTESSGHNSEYNAWFRKRPDLLEKYCTHGTNWNPGKHAFILNEYFEREADGKWMKDIEEWLEKDDFDLARGGEYAACIFNAVFGDHTPYEFNANLRNFGLIDNLPQGCCVEVPALASRAGVRPFRVGSLPDQLAVLINTSARCEELAVEGCMEGDRRKIFHAVLFDPLTSAVLSIAETKQMVDEMFEAGKDYLAYFK</sequence>
<name>A0A2K4ZBW2_9FIRM</name>
<gene>
    <name evidence="13" type="primary">melA_1</name>
    <name evidence="13" type="ORF">AMURIS_00661</name>
</gene>
<keyword evidence="14" id="KW-1185">Reference proteome</keyword>
<protein>
    <submittedName>
        <fullName evidence="13">Alpha-galactosidase</fullName>
        <ecNumber evidence="13">3.2.1.22</ecNumber>
    </submittedName>
</protein>
<organism evidence="13 14">
    <name type="scientific">Acetatifactor muris</name>
    <dbReference type="NCBI Taxonomy" id="879566"/>
    <lineage>
        <taxon>Bacteria</taxon>
        <taxon>Bacillati</taxon>
        <taxon>Bacillota</taxon>
        <taxon>Clostridia</taxon>
        <taxon>Lachnospirales</taxon>
        <taxon>Lachnospiraceae</taxon>
        <taxon>Acetatifactor</taxon>
    </lineage>
</organism>
<dbReference type="InterPro" id="IPR001088">
    <property type="entry name" value="Glyco_hydro_4"/>
</dbReference>
<evidence type="ECO:0000256" key="7">
    <source>
        <dbReference type="ARBA" id="ARBA00023295"/>
    </source>
</evidence>
<keyword evidence="9" id="KW-0408">Iron</keyword>
<dbReference type="PRINTS" id="PR00732">
    <property type="entry name" value="GLHYDRLASE4"/>
</dbReference>
<keyword evidence="6 9" id="KW-0464">Manganese</keyword>
<dbReference type="SUPFAM" id="SSF56327">
    <property type="entry name" value="LDH C-terminal domain-like"/>
    <property type="match status" value="1"/>
</dbReference>
<evidence type="ECO:0000256" key="10">
    <source>
        <dbReference type="PIRSR" id="PIRSR601088-4"/>
    </source>
</evidence>
<dbReference type="OrthoDB" id="9808275at2"/>
<evidence type="ECO:0000313" key="13">
    <source>
        <dbReference type="EMBL" id="SOY27956.1"/>
    </source>
</evidence>
<keyword evidence="9" id="KW-0533">Nickel</keyword>
<dbReference type="Gene3D" id="3.40.50.720">
    <property type="entry name" value="NAD(P)-binding Rossmann-like Domain"/>
    <property type="match status" value="1"/>
</dbReference>
<dbReference type="NCBIfam" id="NF011657">
    <property type="entry name" value="PRK15076.1"/>
    <property type="match status" value="1"/>
</dbReference>
<dbReference type="InterPro" id="IPR036291">
    <property type="entry name" value="NAD(P)-bd_dom_sf"/>
</dbReference>
<feature type="site" description="Increases basicity of active site Tyr" evidence="10">
    <location>
        <position position="109"/>
    </location>
</feature>
<dbReference type="Gene3D" id="3.90.110.10">
    <property type="entry name" value="Lactate dehydrogenase/glycoside hydrolase, family 4, C-terminal"/>
    <property type="match status" value="1"/>
</dbReference>
<evidence type="ECO:0000256" key="4">
    <source>
        <dbReference type="ARBA" id="ARBA00022801"/>
    </source>
</evidence>
<evidence type="ECO:0000256" key="8">
    <source>
        <dbReference type="PIRSR" id="PIRSR601088-2"/>
    </source>
</evidence>
<dbReference type="Pfam" id="PF02056">
    <property type="entry name" value="Glyco_hydro_4"/>
    <property type="match status" value="1"/>
</dbReference>